<accession>A0AA36MHK8</accession>
<keyword evidence="2" id="KW-1185">Reference proteome</keyword>
<evidence type="ECO:0000313" key="2">
    <source>
        <dbReference type="Proteomes" id="UP001176961"/>
    </source>
</evidence>
<sequence length="71" mass="8024">MAAGEGSSQGRQTWDCCARQLLENSRNVLVSHAHVSVKSCVTSELLYSNEKYPPRCCETFDGNRIADFNWR</sequence>
<gene>
    <name evidence="1" type="ORF">CYNAS_LOCUS21440</name>
</gene>
<dbReference type="Proteomes" id="UP001176961">
    <property type="component" value="Unassembled WGS sequence"/>
</dbReference>
<dbReference type="EMBL" id="CATQJL010000326">
    <property type="protein sequence ID" value="CAJ0609457.1"/>
    <property type="molecule type" value="Genomic_DNA"/>
</dbReference>
<protein>
    <submittedName>
        <fullName evidence="1">Uncharacterized protein</fullName>
    </submittedName>
</protein>
<dbReference type="AlphaFoldDB" id="A0AA36MHK8"/>
<name>A0AA36MHK8_CYLNA</name>
<evidence type="ECO:0000313" key="1">
    <source>
        <dbReference type="EMBL" id="CAJ0609457.1"/>
    </source>
</evidence>
<reference evidence="1" key="1">
    <citation type="submission" date="2023-07" db="EMBL/GenBank/DDBJ databases">
        <authorList>
            <consortium name="CYATHOMIX"/>
        </authorList>
    </citation>
    <scope>NUCLEOTIDE SEQUENCE</scope>
    <source>
        <strain evidence="1">N/A</strain>
    </source>
</reference>
<organism evidence="1 2">
    <name type="scientific">Cylicocyclus nassatus</name>
    <name type="common">Nematode worm</name>
    <dbReference type="NCBI Taxonomy" id="53992"/>
    <lineage>
        <taxon>Eukaryota</taxon>
        <taxon>Metazoa</taxon>
        <taxon>Ecdysozoa</taxon>
        <taxon>Nematoda</taxon>
        <taxon>Chromadorea</taxon>
        <taxon>Rhabditida</taxon>
        <taxon>Rhabditina</taxon>
        <taxon>Rhabditomorpha</taxon>
        <taxon>Strongyloidea</taxon>
        <taxon>Strongylidae</taxon>
        <taxon>Cylicocyclus</taxon>
    </lineage>
</organism>
<proteinExistence type="predicted"/>
<comment type="caution">
    <text evidence="1">The sequence shown here is derived from an EMBL/GenBank/DDBJ whole genome shotgun (WGS) entry which is preliminary data.</text>
</comment>